<feature type="non-terminal residue" evidence="5">
    <location>
        <position position="1453"/>
    </location>
</feature>
<sequence length="1453" mass="159090">NFSNHEMYCAGHFFEAVDAYTRYREGIGDPDYSLYVAGKRFADEIVSLFGPDGTRHEVPGHEEVELGLVKMAKLIEEHEGEGTGDKYVEMAQIFIDRRGESSSLRDSGYSGGTYSQDRTAFANETSAVGHSVRAMYYYTGATDVAALLPDDNETKQTYMNTLSTIWDAVENRKTYITGGIGTTAPSSDSEGFGDDYVLPNDQSYCEICAAIGSANWNQRMNLLYEDAKYADVVERNLYNSILVGTNLDGNRFYYSTLLEVESGNARSEWFSCACCPPNLMRTIAKLSEYMYTVHGDKLYVNQYIGSDGSVNVDGTEVAITQETNYPWEGSVKMTVEPAADKAFAMKIRIPGWIDEQENKTVTIKVNGTEVTGEKENGYVTVDRTWTKGDVVTIEMPMEVRKTEADPNVTTNEGRIALERGPIVYCMEKAGNAQLNEDIEEFSPLNFVIPRASELKAEYQEDLLNGVVEITGDVMYDDGSANGKLAKLQAVPYYAWNNRGDNGVQGQNRSSQMLIWTEATDEEISDLMITGGMPITPGESTTLTAELTSGEAQSYQWEIVSGDSLWIVKDEDAATVTIKGLAVGKTILKVTVTTADGKTLTKETEFEVEEKKDPSENNVAPKASPVASFVNPYLDRNTAPQKVIDGELADGPSMTWNTYAMSGDTATITLTWDKEYDLYGMRVMWWSDNGGVKFPQSCKAEYYDAEADSWVELTDMTDETGAAITSVGVKFGTETTAASSERNYTNGNNRYWNVATFTEPIKTSRLRLTPTRNGSGSTGFGIGEWEVFGEVSKTVGEDNRTLVASYDMTAEDGKLVDTTGNRNDAAYVGFTDADFQTEGEDAVLVFGGDKGKYVTLPAGLIKTESFAIEATFKTSTVENSWIWCLGTKENSWPNVTNYVFVSPRFEGDILRAGIKDESAEKLFENAGSIGEDYVTVRMEFDNGSMRLLVDGVEVSTMETPYRIQDILAAGTEGDICGYIGKSLYTADNAFTGTLTQFDVYVEKEPATLESITVTPPTKTEYTVGEDLDLAEMKVTANYSDDTTEDVAIEDCEVSGYDKTKVGEQTITVKYEEKTDTFIVTVAADKTALKAAIDGAIDVSEADKYESISWAAYQTALDAAKLVYNNPDATQADVDAALTALTEATNNLVLKPVETRKLVASYDMTVADGKLVDKSGNSNDAKYVGFTEADFQTEGEGDNADAVLVFDGSTKYVELPAGLIETESFAIEATFKTSTVANSWLWCLGTVDNTNYVFVSPRFSGDVIRAGIKTTAGNERLFDNAGTLTDEYATVRMEYDNGEMKLLVNGEEKSTFTTAHSVQDILKNGTADGICGYIGKSLYAADPYFTGTLTEFKVYAEEAEPATLESITVTAPTKTEYTVGEDLDLAGMKVTANYSDDTTEDVAIEDCEVSGYDKTKAGEQTVTVTYEGKTATFKVTVKEAAKPEIPEVLADFNFD</sequence>
<dbReference type="Gene3D" id="2.60.120.200">
    <property type="match status" value="1"/>
</dbReference>
<dbReference type="Pfam" id="PF20736">
    <property type="entry name" value="Glyco_hydro127M"/>
    <property type="match status" value="1"/>
</dbReference>
<evidence type="ECO:0000259" key="4">
    <source>
        <dbReference type="Pfam" id="PF20737"/>
    </source>
</evidence>
<feature type="domain" description="Non-reducing end beta-L-arabinofuranosidase-like GH127 middle" evidence="3">
    <location>
        <begin position="298"/>
        <end position="397"/>
    </location>
</feature>
<evidence type="ECO:0000259" key="2">
    <source>
        <dbReference type="Pfam" id="PF07944"/>
    </source>
</evidence>
<keyword evidence="5" id="KW-0378">Hydrolase</keyword>
<dbReference type="SUPFAM" id="SSF48208">
    <property type="entry name" value="Six-hairpin glycosidases"/>
    <property type="match status" value="1"/>
</dbReference>
<reference evidence="5 6" key="1">
    <citation type="journal article" date="2021" name="ISME Commun">
        <title>Automated analysis of genomic sequences facilitates high-throughput and comprehensive description of bacteria.</title>
        <authorList>
            <person name="Hitch T.C.A."/>
        </authorList>
    </citation>
    <scope>NUCLEOTIDE SEQUENCE [LARGE SCALE GENOMIC DNA]</scope>
    <source>
        <strain evidence="5 6">Sanger_03</strain>
    </source>
</reference>
<accession>A0ABT2RQW9</accession>
<dbReference type="PANTHER" id="PTHR43465:SF2">
    <property type="entry name" value="DUF1680 DOMAIN PROTEIN (AFU_ORTHOLOGUE AFUA_1G08910)"/>
    <property type="match status" value="1"/>
</dbReference>
<dbReference type="InterPro" id="IPR013783">
    <property type="entry name" value="Ig-like_fold"/>
</dbReference>
<feature type="domain" description="Ig-like" evidence="1">
    <location>
        <begin position="1014"/>
        <end position="1080"/>
    </location>
</feature>
<dbReference type="RefSeq" id="WP_262575761.1">
    <property type="nucleotide sequence ID" value="NZ_JAOQJU010000024.1"/>
</dbReference>
<dbReference type="Pfam" id="PF20737">
    <property type="entry name" value="Glyco_hydro127C"/>
    <property type="match status" value="1"/>
</dbReference>
<dbReference type="InterPro" id="IPR022038">
    <property type="entry name" value="Ig-like_bact"/>
</dbReference>
<name>A0ABT2RQW9_9FIRM</name>
<feature type="domain" description="Non-reducing end beta-L-arabinofuranosidase-like GH127 catalytic" evidence="2">
    <location>
        <begin position="4"/>
        <end position="288"/>
    </location>
</feature>
<dbReference type="Proteomes" id="UP001652431">
    <property type="component" value="Unassembled WGS sequence"/>
</dbReference>
<evidence type="ECO:0000313" key="6">
    <source>
        <dbReference type="Proteomes" id="UP001652431"/>
    </source>
</evidence>
<dbReference type="Pfam" id="PF07944">
    <property type="entry name" value="Beta-AFase-like_GH127_cat"/>
    <property type="match status" value="1"/>
</dbReference>
<dbReference type="Gene3D" id="1.20.1270.70">
    <property type="entry name" value="Designed single chain three-helix bundle"/>
    <property type="match status" value="1"/>
</dbReference>
<dbReference type="Pfam" id="PF07554">
    <property type="entry name" value="FIVAR"/>
    <property type="match status" value="1"/>
</dbReference>
<dbReference type="InterPro" id="IPR049174">
    <property type="entry name" value="Beta-AFase-like"/>
</dbReference>
<dbReference type="SUPFAM" id="SSF49899">
    <property type="entry name" value="Concanavalin A-like lectins/glucanases"/>
    <property type="match status" value="2"/>
</dbReference>
<protein>
    <submittedName>
        <fullName evidence="5">Glycoside hydrolase family 127 protein</fullName>
    </submittedName>
</protein>
<dbReference type="InterPro" id="IPR049049">
    <property type="entry name" value="Beta-AFase-like_GH127_C"/>
</dbReference>
<proteinExistence type="predicted"/>
<feature type="domain" description="Ig-like" evidence="1">
    <location>
        <begin position="1369"/>
        <end position="1435"/>
    </location>
</feature>
<dbReference type="InterPro" id="IPR008928">
    <property type="entry name" value="6-hairpin_glycosidase_sf"/>
</dbReference>
<feature type="domain" description="Non-reducing end beta-L-arabinofuranosidase-like GH127 C-terminal" evidence="4">
    <location>
        <begin position="399"/>
        <end position="501"/>
    </location>
</feature>
<dbReference type="InterPro" id="IPR013320">
    <property type="entry name" value="ConA-like_dom_sf"/>
</dbReference>
<dbReference type="InterPro" id="IPR012878">
    <property type="entry name" value="Beta-AFase-like_GH127_cat"/>
</dbReference>
<dbReference type="PANTHER" id="PTHR43465">
    <property type="entry name" value="DUF1680 DOMAIN PROTEIN (AFU_ORTHOLOGUE AFUA_1G08910)"/>
    <property type="match status" value="1"/>
</dbReference>
<dbReference type="Pfam" id="PF22352">
    <property type="entry name" value="K319L-like_PKD"/>
    <property type="match status" value="1"/>
</dbReference>
<feature type="non-terminal residue" evidence="5">
    <location>
        <position position="1"/>
    </location>
</feature>
<comment type="caution">
    <text evidence="5">The sequence shown here is derived from an EMBL/GenBank/DDBJ whole genome shotgun (WGS) entry which is preliminary data.</text>
</comment>
<dbReference type="Pfam" id="PF07523">
    <property type="entry name" value="Big_3"/>
    <property type="match status" value="2"/>
</dbReference>
<dbReference type="GO" id="GO:0016787">
    <property type="term" value="F:hydrolase activity"/>
    <property type="evidence" value="ECO:0007669"/>
    <property type="project" value="UniProtKB-KW"/>
</dbReference>
<evidence type="ECO:0000313" key="5">
    <source>
        <dbReference type="EMBL" id="MCU6687651.1"/>
    </source>
</evidence>
<evidence type="ECO:0000259" key="1">
    <source>
        <dbReference type="Pfam" id="PF07523"/>
    </source>
</evidence>
<dbReference type="Gene3D" id="2.60.40.10">
    <property type="entry name" value="Immunoglobulins"/>
    <property type="match status" value="1"/>
</dbReference>
<dbReference type="EMBL" id="JAOQJU010000024">
    <property type="protein sequence ID" value="MCU6687651.1"/>
    <property type="molecule type" value="Genomic_DNA"/>
</dbReference>
<dbReference type="Gene3D" id="2.60.120.260">
    <property type="entry name" value="Galactose-binding domain-like"/>
    <property type="match status" value="1"/>
</dbReference>
<keyword evidence="6" id="KW-1185">Reference proteome</keyword>
<dbReference type="InterPro" id="IPR049046">
    <property type="entry name" value="Beta-AFase-like_GH127_middle"/>
</dbReference>
<evidence type="ECO:0000259" key="3">
    <source>
        <dbReference type="Pfam" id="PF20736"/>
    </source>
</evidence>
<gene>
    <name evidence="5" type="ORF">OCV99_14145</name>
</gene>
<dbReference type="Gene3D" id="2.60.40.3630">
    <property type="match status" value="2"/>
</dbReference>
<dbReference type="SUPFAM" id="SSF49785">
    <property type="entry name" value="Galactose-binding domain-like"/>
    <property type="match status" value="1"/>
</dbReference>
<dbReference type="InterPro" id="IPR008979">
    <property type="entry name" value="Galactose-bd-like_sf"/>
</dbReference>
<dbReference type="Pfam" id="PF13385">
    <property type="entry name" value="Laminin_G_3"/>
    <property type="match status" value="1"/>
</dbReference>
<organism evidence="5 6">
    <name type="scientific">Dorea acetigenes</name>
    <dbReference type="NCBI Taxonomy" id="2981787"/>
    <lineage>
        <taxon>Bacteria</taxon>
        <taxon>Bacillati</taxon>
        <taxon>Bacillota</taxon>
        <taxon>Clostridia</taxon>
        <taxon>Lachnospirales</taxon>
        <taxon>Lachnospiraceae</taxon>
        <taxon>Dorea</taxon>
    </lineage>
</organism>